<evidence type="ECO:0000256" key="7">
    <source>
        <dbReference type="ARBA" id="ARBA00022991"/>
    </source>
</evidence>
<dbReference type="SMART" id="SM01381">
    <property type="entry name" value="7TM_GPCR_Srsx"/>
    <property type="match status" value="1"/>
</dbReference>
<dbReference type="InterPro" id="IPR000276">
    <property type="entry name" value="GPCR_Rhodpsn"/>
</dbReference>
<evidence type="ECO:0000256" key="4">
    <source>
        <dbReference type="ARBA" id="ARBA00022692"/>
    </source>
</evidence>
<dbReference type="Gene3D" id="1.20.1070.10">
    <property type="entry name" value="Rhodopsin 7-helix transmembrane proteins"/>
    <property type="match status" value="1"/>
</dbReference>
<evidence type="ECO:0000256" key="14">
    <source>
        <dbReference type="RuleBase" id="RU004951"/>
    </source>
</evidence>
<dbReference type="PRINTS" id="PR00238">
    <property type="entry name" value="OPSIN"/>
</dbReference>
<dbReference type="InterPro" id="IPR050125">
    <property type="entry name" value="GPCR_opsins"/>
</dbReference>
<feature type="transmembrane region" description="Helical" evidence="14">
    <location>
        <begin position="61"/>
        <end position="89"/>
    </location>
</feature>
<evidence type="ECO:0000256" key="8">
    <source>
        <dbReference type="ARBA" id="ARBA00023040"/>
    </source>
</evidence>
<comment type="similarity">
    <text evidence="14">Belongs to the G-protein coupled receptor 1 family. Opsin subfamily.</text>
</comment>
<evidence type="ECO:0000256" key="6">
    <source>
        <dbReference type="ARBA" id="ARBA00022989"/>
    </source>
</evidence>
<keyword evidence="7 14" id="KW-0157">Chromophore</keyword>
<keyword evidence="8 14" id="KW-0297">G-protein coupled receptor</keyword>
<evidence type="ECO:0000256" key="1">
    <source>
        <dbReference type="ARBA" id="ARBA00004141"/>
    </source>
</evidence>
<feature type="compositionally biased region" description="Polar residues" evidence="15">
    <location>
        <begin position="387"/>
        <end position="398"/>
    </location>
</feature>
<feature type="transmembrane region" description="Helical" evidence="14">
    <location>
        <begin position="314"/>
        <end position="337"/>
    </location>
</feature>
<gene>
    <name evidence="17" type="ORF">ODALV1_LOCUS4802</name>
</gene>
<dbReference type="PROSITE" id="PS00238">
    <property type="entry name" value="OPSIN"/>
    <property type="match status" value="1"/>
</dbReference>
<feature type="transmembrane region" description="Helical" evidence="14">
    <location>
        <begin position="137"/>
        <end position="159"/>
    </location>
</feature>
<feature type="region of interest" description="Disordered" evidence="15">
    <location>
        <begin position="432"/>
        <end position="479"/>
    </location>
</feature>
<keyword evidence="5 14" id="KW-0681">Retinal protein</keyword>
<dbReference type="Proteomes" id="UP001642540">
    <property type="component" value="Unassembled WGS sequence"/>
</dbReference>
<keyword evidence="2 14" id="KW-0600">Photoreceptor protein</keyword>
<evidence type="ECO:0000256" key="15">
    <source>
        <dbReference type="SAM" id="MobiDB-lite"/>
    </source>
</evidence>
<organism evidence="17 18">
    <name type="scientific">Orchesella dallaii</name>
    <dbReference type="NCBI Taxonomy" id="48710"/>
    <lineage>
        <taxon>Eukaryota</taxon>
        <taxon>Metazoa</taxon>
        <taxon>Ecdysozoa</taxon>
        <taxon>Arthropoda</taxon>
        <taxon>Hexapoda</taxon>
        <taxon>Collembola</taxon>
        <taxon>Entomobryomorpha</taxon>
        <taxon>Entomobryoidea</taxon>
        <taxon>Orchesellidae</taxon>
        <taxon>Orchesellinae</taxon>
        <taxon>Orchesella</taxon>
    </lineage>
</organism>
<feature type="domain" description="G-protein coupled receptors family 1 profile" evidence="16">
    <location>
        <begin position="80"/>
        <end position="334"/>
    </location>
</feature>
<evidence type="ECO:0000256" key="3">
    <source>
        <dbReference type="ARBA" id="ARBA00022606"/>
    </source>
</evidence>
<name>A0ABP1PXB1_9HEXA</name>
<evidence type="ECO:0000256" key="5">
    <source>
        <dbReference type="ARBA" id="ARBA00022925"/>
    </source>
</evidence>
<evidence type="ECO:0000256" key="12">
    <source>
        <dbReference type="ARBA" id="ARBA00023224"/>
    </source>
</evidence>
<dbReference type="PANTHER" id="PTHR24240">
    <property type="entry name" value="OPSIN"/>
    <property type="match status" value="1"/>
</dbReference>
<evidence type="ECO:0000256" key="9">
    <source>
        <dbReference type="ARBA" id="ARBA00023136"/>
    </source>
</evidence>
<dbReference type="PRINTS" id="PR00237">
    <property type="entry name" value="GPCRRHODOPSN"/>
</dbReference>
<feature type="compositionally biased region" description="Polar residues" evidence="15">
    <location>
        <begin position="461"/>
        <end position="471"/>
    </location>
</feature>
<dbReference type="InterPro" id="IPR017452">
    <property type="entry name" value="GPCR_Rhodpsn_7TM"/>
</dbReference>
<evidence type="ECO:0000256" key="10">
    <source>
        <dbReference type="ARBA" id="ARBA00023157"/>
    </source>
</evidence>
<keyword evidence="10" id="KW-1015">Disulfide bond</keyword>
<evidence type="ECO:0000256" key="2">
    <source>
        <dbReference type="ARBA" id="ARBA00022543"/>
    </source>
</evidence>
<protein>
    <recommendedName>
        <fullName evidence="16">G-protein coupled receptors family 1 profile domain-containing protein</fullName>
    </recommendedName>
</protein>
<keyword evidence="11 14" id="KW-0675">Receptor</keyword>
<evidence type="ECO:0000256" key="11">
    <source>
        <dbReference type="ARBA" id="ARBA00023170"/>
    </source>
</evidence>
<dbReference type="PROSITE" id="PS00237">
    <property type="entry name" value="G_PROTEIN_RECEP_F1_1"/>
    <property type="match status" value="1"/>
</dbReference>
<keyword evidence="3 14" id="KW-0716">Sensory transduction</keyword>
<keyword evidence="13" id="KW-0844">Vision</keyword>
<dbReference type="CDD" id="cd14969">
    <property type="entry name" value="7tmA_Opsins_type2_animals"/>
    <property type="match status" value="1"/>
</dbReference>
<keyword evidence="18" id="KW-1185">Reference proteome</keyword>
<evidence type="ECO:0000256" key="13">
    <source>
        <dbReference type="ARBA" id="ARBA00023305"/>
    </source>
</evidence>
<evidence type="ECO:0000313" key="18">
    <source>
        <dbReference type="Proteomes" id="UP001642540"/>
    </source>
</evidence>
<evidence type="ECO:0000259" key="16">
    <source>
        <dbReference type="PROSITE" id="PS50262"/>
    </source>
</evidence>
<dbReference type="PROSITE" id="PS50262">
    <property type="entry name" value="G_PROTEIN_RECEP_F1_2"/>
    <property type="match status" value="1"/>
</dbReference>
<proteinExistence type="inferred from homology"/>
<feature type="transmembrane region" description="Helical" evidence="14">
    <location>
        <begin position="110"/>
        <end position="131"/>
    </location>
</feature>
<feature type="transmembrane region" description="Helical" evidence="14">
    <location>
        <begin position="180"/>
        <end position="204"/>
    </location>
</feature>
<feature type="compositionally biased region" description="Basic and acidic residues" evidence="15">
    <location>
        <begin position="449"/>
        <end position="460"/>
    </location>
</feature>
<feature type="region of interest" description="Disordered" evidence="15">
    <location>
        <begin position="373"/>
        <end position="418"/>
    </location>
</feature>
<sequence>MVMTTETSELITGASMMTSNGSDSDMTTEVIRSSNNFTSESGKDGVMVMMETESLETMPGYGYALCIISMLVIWVVGSIGNFLVVYIVCKEKQLQNPMNMFLVNLSTADFLTAAFGSPFPFIASIYGYWPFGETMCIIYGFGMSVGGITSITTLMVLAFERYLMIARPFRAADLRLPHSFGIVLLIWFYSLTITLPPLFGWASYGPEGPYISCSVSWERDDLTTKSYICFLFVLGLVLPLFTIIFSYAGIVSTIKSTSQVQTCSRTATSRAELRVFTMICVMIVCFLIAWAPYSVVSLIVAFGGPKGRKLITPLASILPAIFAKSATCYNPFIYVGLNTQFRTAWKKLFGISREDVEAQTRLTLSAGGITQTGTAVPTPGIKHGGSPSASPRCTTPNLTHPPGSSRDKPIFHRPLSPTPTLTEEAEAMKLLPSKSEAATDSLELAPLEKSTRGENSDIHSHTTNMGESSGCDTAESIEL</sequence>
<keyword evidence="6 14" id="KW-1133">Transmembrane helix</keyword>
<dbReference type="Pfam" id="PF00001">
    <property type="entry name" value="7tm_1"/>
    <property type="match status" value="1"/>
</dbReference>
<keyword evidence="12 14" id="KW-0807">Transducer</keyword>
<keyword evidence="4 14" id="KW-0812">Transmembrane</keyword>
<reference evidence="17 18" key="1">
    <citation type="submission" date="2024-08" db="EMBL/GenBank/DDBJ databases">
        <authorList>
            <person name="Cucini C."/>
            <person name="Frati F."/>
        </authorList>
    </citation>
    <scope>NUCLEOTIDE SEQUENCE [LARGE SCALE GENOMIC DNA]</scope>
</reference>
<dbReference type="SUPFAM" id="SSF81321">
    <property type="entry name" value="Family A G protein-coupled receptor-like"/>
    <property type="match status" value="1"/>
</dbReference>
<feature type="transmembrane region" description="Helical" evidence="14">
    <location>
        <begin position="224"/>
        <end position="254"/>
    </location>
</feature>
<dbReference type="EMBL" id="CAXLJM020000014">
    <property type="protein sequence ID" value="CAL8080987.1"/>
    <property type="molecule type" value="Genomic_DNA"/>
</dbReference>
<dbReference type="InterPro" id="IPR027430">
    <property type="entry name" value="Retinal_BS"/>
</dbReference>
<comment type="subcellular location">
    <subcellularLocation>
        <location evidence="1 14">Membrane</location>
        <topology evidence="1 14">Multi-pass membrane protein</topology>
    </subcellularLocation>
</comment>
<feature type="transmembrane region" description="Helical" evidence="14">
    <location>
        <begin position="275"/>
        <end position="302"/>
    </location>
</feature>
<dbReference type="InterPro" id="IPR001760">
    <property type="entry name" value="Opsin"/>
</dbReference>
<comment type="caution">
    <text evidence="17">The sequence shown here is derived from an EMBL/GenBank/DDBJ whole genome shotgun (WGS) entry which is preliminary data.</text>
</comment>
<accession>A0ABP1PXB1</accession>
<evidence type="ECO:0000313" key="17">
    <source>
        <dbReference type="EMBL" id="CAL8080987.1"/>
    </source>
</evidence>
<keyword evidence="9 14" id="KW-0472">Membrane</keyword>